<protein>
    <recommendedName>
        <fullName evidence="4">Lipocalin-like protein</fullName>
    </recommendedName>
</protein>
<evidence type="ECO:0000313" key="2">
    <source>
        <dbReference type="EMBL" id="MBD1365917.1"/>
    </source>
</evidence>
<accession>A0ABR7WWD9</accession>
<dbReference type="EMBL" id="JACWMY010000010">
    <property type="protein sequence ID" value="MBD1365917.1"/>
    <property type="molecule type" value="Genomic_DNA"/>
</dbReference>
<feature type="chain" id="PRO_5045872495" description="Lipocalin-like protein" evidence="1">
    <location>
        <begin position="20"/>
        <end position="174"/>
    </location>
</feature>
<comment type="caution">
    <text evidence="2">The sequence shown here is derived from an EMBL/GenBank/DDBJ whole genome shotgun (WGS) entry which is preliminary data.</text>
</comment>
<organism evidence="2 3">
    <name type="scientific">Mucilaginibacter pankratovii</name>
    <dbReference type="NCBI Taxonomy" id="2772110"/>
    <lineage>
        <taxon>Bacteria</taxon>
        <taxon>Pseudomonadati</taxon>
        <taxon>Bacteroidota</taxon>
        <taxon>Sphingobacteriia</taxon>
        <taxon>Sphingobacteriales</taxon>
        <taxon>Sphingobacteriaceae</taxon>
        <taxon>Mucilaginibacter</taxon>
    </lineage>
</organism>
<evidence type="ECO:0000313" key="3">
    <source>
        <dbReference type="Proteomes" id="UP000606600"/>
    </source>
</evidence>
<gene>
    <name evidence="2" type="ORF">IDJ77_19035</name>
</gene>
<keyword evidence="3" id="KW-1185">Reference proteome</keyword>
<keyword evidence="1" id="KW-0732">Signal</keyword>
<reference evidence="2 3" key="1">
    <citation type="submission" date="2020-09" db="EMBL/GenBank/DDBJ databases">
        <title>Novel species of Mucilaginibacter isolated from a glacier on the Tibetan Plateau.</title>
        <authorList>
            <person name="Liu Q."/>
            <person name="Xin Y.-H."/>
        </authorList>
    </citation>
    <scope>NUCLEOTIDE SEQUENCE [LARGE SCALE GENOMIC DNA]</scope>
    <source>
        <strain evidence="2 3">ZT4R22</strain>
    </source>
</reference>
<proteinExistence type="predicted"/>
<sequence>MKYLSALLLIVTLGLSACKKDAVNPDYEDSYSAWLSFKKSSANSYSYVTYYGSWTGSYAESKITVQNGRVIARDFLLTRTTAVRDSVDTLARWAESGSTLNTHTDGFEMLTLDQVYARAKNEWLKVDKNKNDIFFEADNNGLISLAGYVPKGCQDDCLTGIHVKDIKVYVKEIK</sequence>
<dbReference type="RefSeq" id="WP_191190579.1">
    <property type="nucleotide sequence ID" value="NZ_JACWMY010000010.1"/>
</dbReference>
<dbReference type="PROSITE" id="PS51257">
    <property type="entry name" value="PROKAR_LIPOPROTEIN"/>
    <property type="match status" value="1"/>
</dbReference>
<name>A0ABR7WWD9_9SPHI</name>
<dbReference type="Proteomes" id="UP000606600">
    <property type="component" value="Unassembled WGS sequence"/>
</dbReference>
<evidence type="ECO:0000256" key="1">
    <source>
        <dbReference type="SAM" id="SignalP"/>
    </source>
</evidence>
<feature type="signal peptide" evidence="1">
    <location>
        <begin position="1"/>
        <end position="19"/>
    </location>
</feature>
<evidence type="ECO:0008006" key="4">
    <source>
        <dbReference type="Google" id="ProtNLM"/>
    </source>
</evidence>